<evidence type="ECO:0000256" key="4">
    <source>
        <dbReference type="ARBA" id="ARBA00008276"/>
    </source>
</evidence>
<evidence type="ECO:0000256" key="17">
    <source>
        <dbReference type="ARBA" id="ARBA00047493"/>
    </source>
</evidence>
<comment type="catalytic activity">
    <reaction evidence="17">
        <text>(6S)-5,6,7,8-tetrahydrofolyl-(gamma-L-Glu)(n) + L-glutamate + ATP = (6S)-5,6,7,8-tetrahydrofolyl-(gamma-L-Glu)(n+1) + ADP + phosphate + H(+)</text>
        <dbReference type="Rhea" id="RHEA:10580"/>
        <dbReference type="Rhea" id="RHEA-COMP:14738"/>
        <dbReference type="Rhea" id="RHEA-COMP:14740"/>
        <dbReference type="ChEBI" id="CHEBI:15378"/>
        <dbReference type="ChEBI" id="CHEBI:29985"/>
        <dbReference type="ChEBI" id="CHEBI:30616"/>
        <dbReference type="ChEBI" id="CHEBI:43474"/>
        <dbReference type="ChEBI" id="CHEBI:141005"/>
        <dbReference type="ChEBI" id="CHEBI:456216"/>
        <dbReference type="EC" id="6.3.2.17"/>
    </reaction>
</comment>
<dbReference type="EC" id="6.3.2.12" evidence="5"/>
<dbReference type="SUPFAM" id="SSF53244">
    <property type="entry name" value="MurD-like peptide ligases, peptide-binding domain"/>
    <property type="match status" value="1"/>
</dbReference>
<reference evidence="23 24" key="1">
    <citation type="submission" date="2017-02" db="EMBL/GenBank/DDBJ databases">
        <authorList>
            <person name="Peterson S.W."/>
        </authorList>
    </citation>
    <scope>NUCLEOTIDE SEQUENCE [LARGE SCALE GENOMIC DNA]</scope>
    <source>
        <strain evidence="23 24">DSM 16080</strain>
    </source>
</reference>
<evidence type="ECO:0000256" key="10">
    <source>
        <dbReference type="ARBA" id="ARBA00022741"/>
    </source>
</evidence>
<keyword evidence="9" id="KW-0479">Metal-binding</keyword>
<comment type="catalytic activity">
    <reaction evidence="20">
        <text>7,8-dihydropteroate + L-glutamate + ATP = 7,8-dihydrofolate + ADP + phosphate + H(+)</text>
        <dbReference type="Rhea" id="RHEA:23584"/>
        <dbReference type="ChEBI" id="CHEBI:15378"/>
        <dbReference type="ChEBI" id="CHEBI:17839"/>
        <dbReference type="ChEBI" id="CHEBI:29985"/>
        <dbReference type="ChEBI" id="CHEBI:30616"/>
        <dbReference type="ChEBI" id="CHEBI:43474"/>
        <dbReference type="ChEBI" id="CHEBI:57451"/>
        <dbReference type="ChEBI" id="CHEBI:456216"/>
        <dbReference type="EC" id="6.3.2.12"/>
    </reaction>
</comment>
<feature type="domain" description="Mur ligase C-terminal" evidence="21">
    <location>
        <begin position="268"/>
        <end position="383"/>
    </location>
</feature>
<dbReference type="Pfam" id="PF08245">
    <property type="entry name" value="Mur_ligase_M"/>
    <property type="match status" value="1"/>
</dbReference>
<comment type="pathway">
    <text evidence="3">Cofactor biosynthesis; tetrahydrofolylpolyglutamate biosynthesis.</text>
</comment>
<feature type="domain" description="Mur ligase central" evidence="22">
    <location>
        <begin position="45"/>
        <end position="176"/>
    </location>
</feature>
<dbReference type="Pfam" id="PF02875">
    <property type="entry name" value="Mur_ligase_C"/>
    <property type="match status" value="1"/>
</dbReference>
<dbReference type="UniPathway" id="UPA00077">
    <property type="reaction ID" value="UER00157"/>
</dbReference>
<dbReference type="OrthoDB" id="9809356at2"/>
<keyword evidence="8" id="KW-0436">Ligase</keyword>
<gene>
    <name evidence="23" type="ORF">SAMN02745704_00975</name>
</gene>
<dbReference type="GO" id="GO:0046656">
    <property type="term" value="P:folic acid biosynthetic process"/>
    <property type="evidence" value="ECO:0007669"/>
    <property type="project" value="UniProtKB-KW"/>
</dbReference>
<evidence type="ECO:0000256" key="1">
    <source>
        <dbReference type="ARBA" id="ARBA00002714"/>
    </source>
</evidence>
<evidence type="ECO:0000256" key="6">
    <source>
        <dbReference type="ARBA" id="ARBA00013025"/>
    </source>
</evidence>
<evidence type="ECO:0000256" key="16">
    <source>
        <dbReference type="ARBA" id="ARBA00032510"/>
    </source>
</evidence>
<dbReference type="InterPro" id="IPR036565">
    <property type="entry name" value="Mur-like_cat_sf"/>
</dbReference>
<evidence type="ECO:0000256" key="14">
    <source>
        <dbReference type="ARBA" id="ARBA00030048"/>
    </source>
</evidence>
<dbReference type="STRING" id="1121449.SAMN02745704_00975"/>
<evidence type="ECO:0000259" key="22">
    <source>
        <dbReference type="Pfam" id="PF08245"/>
    </source>
</evidence>
<dbReference type="InterPro" id="IPR013221">
    <property type="entry name" value="Mur_ligase_cen"/>
</dbReference>
<dbReference type="Gene3D" id="3.90.190.20">
    <property type="entry name" value="Mur ligase, C-terminal domain"/>
    <property type="match status" value="1"/>
</dbReference>
<comment type="catalytic activity">
    <reaction evidence="18">
        <text>10-formyltetrahydrofolyl-(gamma-L-Glu)(n) + L-glutamate + ATP = 10-formyltetrahydrofolyl-(gamma-L-Glu)(n+1) + ADP + phosphate + H(+)</text>
        <dbReference type="Rhea" id="RHEA:51904"/>
        <dbReference type="Rhea" id="RHEA-COMP:13088"/>
        <dbReference type="Rhea" id="RHEA-COMP:14300"/>
        <dbReference type="ChEBI" id="CHEBI:15378"/>
        <dbReference type="ChEBI" id="CHEBI:29985"/>
        <dbReference type="ChEBI" id="CHEBI:30616"/>
        <dbReference type="ChEBI" id="CHEBI:43474"/>
        <dbReference type="ChEBI" id="CHEBI:134413"/>
        <dbReference type="ChEBI" id="CHEBI:456216"/>
        <dbReference type="EC" id="6.3.2.17"/>
    </reaction>
</comment>
<dbReference type="Proteomes" id="UP000190027">
    <property type="component" value="Unassembled WGS sequence"/>
</dbReference>
<evidence type="ECO:0000256" key="2">
    <source>
        <dbReference type="ARBA" id="ARBA00004799"/>
    </source>
</evidence>
<accession>A0A1T4WJ26</accession>
<dbReference type="GO" id="GO:0046654">
    <property type="term" value="P:tetrahydrofolate biosynthetic process"/>
    <property type="evidence" value="ECO:0007669"/>
    <property type="project" value="UniProtKB-UniPathway"/>
</dbReference>
<protein>
    <recommendedName>
        <fullName evidence="7">Dihydrofolate synthase/folylpolyglutamate synthase</fullName>
        <ecNumber evidence="5">6.3.2.12</ecNumber>
        <ecNumber evidence="6">6.3.2.17</ecNumber>
    </recommendedName>
    <alternativeName>
        <fullName evidence="16">Folylpoly-gamma-glutamate synthetase-dihydrofolate synthetase</fullName>
    </alternativeName>
    <alternativeName>
        <fullName evidence="14">Folylpolyglutamate synthetase</fullName>
    </alternativeName>
    <alternativeName>
        <fullName evidence="15">Tetrahydrofolylpolyglutamate synthase</fullName>
    </alternativeName>
</protein>
<dbReference type="GO" id="GO:0046872">
    <property type="term" value="F:metal ion binding"/>
    <property type="evidence" value="ECO:0007669"/>
    <property type="project" value="UniProtKB-KW"/>
</dbReference>
<evidence type="ECO:0000256" key="15">
    <source>
        <dbReference type="ARBA" id="ARBA00030592"/>
    </source>
</evidence>
<evidence type="ECO:0000259" key="21">
    <source>
        <dbReference type="Pfam" id="PF02875"/>
    </source>
</evidence>
<evidence type="ECO:0000256" key="11">
    <source>
        <dbReference type="ARBA" id="ARBA00022840"/>
    </source>
</evidence>
<keyword evidence="13" id="KW-0289">Folate biosynthesis</keyword>
<dbReference type="PANTHER" id="PTHR11136:SF0">
    <property type="entry name" value="DIHYDROFOLATE SYNTHETASE-RELATED"/>
    <property type="match status" value="1"/>
</dbReference>
<keyword evidence="11" id="KW-0067">ATP-binding</keyword>
<evidence type="ECO:0000256" key="9">
    <source>
        <dbReference type="ARBA" id="ARBA00022723"/>
    </source>
</evidence>
<organism evidence="23 24">
    <name type="scientific">Paucidesulfovibrio gracilis DSM 16080</name>
    <dbReference type="NCBI Taxonomy" id="1121449"/>
    <lineage>
        <taxon>Bacteria</taxon>
        <taxon>Pseudomonadati</taxon>
        <taxon>Thermodesulfobacteriota</taxon>
        <taxon>Desulfovibrionia</taxon>
        <taxon>Desulfovibrionales</taxon>
        <taxon>Desulfovibrionaceae</taxon>
        <taxon>Paucidesulfovibrio</taxon>
    </lineage>
</organism>
<comment type="function">
    <text evidence="1">Functions in two distinct reactions of the de novo folate biosynthetic pathway. Catalyzes the addition of a glutamate residue to dihydropteroate (7,8-dihydropteroate or H2Pte) to form dihydrofolate (7,8-dihydrofolate monoglutamate or H2Pte-Glu). Also catalyzes successive additions of L-glutamate to tetrahydrofolate or 10-formyltetrahydrofolate or 5,10-methylenetetrahydrofolate, leading to folylpolyglutamate derivatives.</text>
</comment>
<evidence type="ECO:0000256" key="12">
    <source>
        <dbReference type="ARBA" id="ARBA00022842"/>
    </source>
</evidence>
<dbReference type="GO" id="GO:0005524">
    <property type="term" value="F:ATP binding"/>
    <property type="evidence" value="ECO:0007669"/>
    <property type="project" value="UniProtKB-KW"/>
</dbReference>
<dbReference type="InterPro" id="IPR004101">
    <property type="entry name" value="Mur_ligase_C"/>
</dbReference>
<keyword evidence="10" id="KW-0547">Nucleotide-binding</keyword>
<evidence type="ECO:0000256" key="20">
    <source>
        <dbReference type="ARBA" id="ARBA00049161"/>
    </source>
</evidence>
<dbReference type="AlphaFoldDB" id="A0A1T4WJ26"/>
<dbReference type="GO" id="GO:0008841">
    <property type="term" value="F:dihydrofolate synthase activity"/>
    <property type="evidence" value="ECO:0007669"/>
    <property type="project" value="UniProtKB-EC"/>
</dbReference>
<evidence type="ECO:0000256" key="3">
    <source>
        <dbReference type="ARBA" id="ARBA00005150"/>
    </source>
</evidence>
<evidence type="ECO:0000256" key="7">
    <source>
        <dbReference type="ARBA" id="ARBA00019357"/>
    </source>
</evidence>
<comment type="catalytic activity">
    <reaction evidence="19">
        <text>(6R)-5,10-methylenetetrahydrofolyl-(gamma-L-Glu)(n) + L-glutamate + ATP = (6R)-5,10-methylenetetrahydrofolyl-(gamma-L-Glu)(n+1) + ADP + phosphate + H(+)</text>
        <dbReference type="Rhea" id="RHEA:51912"/>
        <dbReference type="Rhea" id="RHEA-COMP:13257"/>
        <dbReference type="Rhea" id="RHEA-COMP:13258"/>
        <dbReference type="ChEBI" id="CHEBI:15378"/>
        <dbReference type="ChEBI" id="CHEBI:29985"/>
        <dbReference type="ChEBI" id="CHEBI:30616"/>
        <dbReference type="ChEBI" id="CHEBI:43474"/>
        <dbReference type="ChEBI" id="CHEBI:136572"/>
        <dbReference type="ChEBI" id="CHEBI:456216"/>
        <dbReference type="EC" id="6.3.2.17"/>
    </reaction>
</comment>
<dbReference type="RefSeq" id="WP_078716560.1">
    <property type="nucleotide sequence ID" value="NZ_FUYC01000003.1"/>
</dbReference>
<dbReference type="SUPFAM" id="SSF53623">
    <property type="entry name" value="MurD-like peptide ligases, catalytic domain"/>
    <property type="match status" value="1"/>
</dbReference>
<keyword evidence="24" id="KW-1185">Reference proteome</keyword>
<evidence type="ECO:0000313" key="24">
    <source>
        <dbReference type="Proteomes" id="UP000190027"/>
    </source>
</evidence>
<evidence type="ECO:0000256" key="19">
    <source>
        <dbReference type="ARBA" id="ARBA00049035"/>
    </source>
</evidence>
<dbReference type="InterPro" id="IPR036615">
    <property type="entry name" value="Mur_ligase_C_dom_sf"/>
</dbReference>
<dbReference type="EMBL" id="FUYC01000003">
    <property type="protein sequence ID" value="SKA77356.1"/>
    <property type="molecule type" value="Genomic_DNA"/>
</dbReference>
<dbReference type="NCBIfam" id="TIGR01499">
    <property type="entry name" value="folC"/>
    <property type="match status" value="1"/>
</dbReference>
<comment type="pathway">
    <text evidence="2">Cofactor biosynthesis; tetrahydrofolate biosynthesis; 7,8-dihydrofolate from 2-amino-4-hydroxy-6-hydroxymethyl-7,8-dihydropteridine diphosphate and 4-aminobenzoate: step 2/2.</text>
</comment>
<name>A0A1T4WJ26_9BACT</name>
<dbReference type="GO" id="GO:0005737">
    <property type="term" value="C:cytoplasm"/>
    <property type="evidence" value="ECO:0007669"/>
    <property type="project" value="TreeGrafter"/>
</dbReference>
<keyword evidence="12" id="KW-0460">Magnesium</keyword>
<evidence type="ECO:0000256" key="13">
    <source>
        <dbReference type="ARBA" id="ARBA00022909"/>
    </source>
</evidence>
<sequence>MRFSNFDEIAQYLDEQGLFHMDLTLARVEAFARSFGPPGFLIAHVAGTNGKGSTAAFLERLSREHGVRTGLYTSPHFLNVRERVLVDGLALDPEAWVEAANEVHAFAGAEDLTYFEFLTCLAVSIFRRCGVQLAVMEAGLGGKYDAVRAFDANVSVLTHIGLDHMQVLGSTLAYIARDKAHVIRPGTPAFTAEQQAEVEEVLQARARSVGTELTVARPYAREVGMRGAHQQANAGLALAAWSTLADELGVPRRVDREERAMQEAFIPGRLQYVREDGVTWMLDGAHNEPALRALADAVDKEGVCPESMVVSCMRDKDLERMVPLLHDICAGRILCPSLPWYERMLPGQELAEALGTNAEACGTPEQAFQEAASGVGPVLICGSLYLLAEFYKLYPEHLTRTMA</sequence>
<dbReference type="PANTHER" id="PTHR11136">
    <property type="entry name" value="FOLYLPOLYGLUTAMATE SYNTHASE-RELATED"/>
    <property type="match status" value="1"/>
</dbReference>
<evidence type="ECO:0000313" key="23">
    <source>
        <dbReference type="EMBL" id="SKA77356.1"/>
    </source>
</evidence>
<evidence type="ECO:0000256" key="8">
    <source>
        <dbReference type="ARBA" id="ARBA00022598"/>
    </source>
</evidence>
<proteinExistence type="inferred from homology"/>
<dbReference type="EC" id="6.3.2.17" evidence="6"/>
<evidence type="ECO:0000256" key="18">
    <source>
        <dbReference type="ARBA" id="ARBA00047808"/>
    </source>
</evidence>
<comment type="similarity">
    <text evidence="4">Belongs to the folylpolyglutamate synthase family.</text>
</comment>
<dbReference type="InterPro" id="IPR001645">
    <property type="entry name" value="Folylpolyglutamate_synth"/>
</dbReference>
<evidence type="ECO:0000256" key="5">
    <source>
        <dbReference type="ARBA" id="ARBA00013023"/>
    </source>
</evidence>
<dbReference type="PIRSF" id="PIRSF001563">
    <property type="entry name" value="Folylpolyglu_synth"/>
    <property type="match status" value="1"/>
</dbReference>
<dbReference type="Gene3D" id="3.40.1190.10">
    <property type="entry name" value="Mur-like, catalytic domain"/>
    <property type="match status" value="1"/>
</dbReference>
<dbReference type="GO" id="GO:0004326">
    <property type="term" value="F:tetrahydrofolylpolyglutamate synthase activity"/>
    <property type="evidence" value="ECO:0007669"/>
    <property type="project" value="UniProtKB-EC"/>
</dbReference>